<dbReference type="InterPro" id="IPR001680">
    <property type="entry name" value="WD40_rpt"/>
</dbReference>
<organism evidence="4 5">
    <name type="scientific">Blomia tropicalis</name>
    <name type="common">Mite</name>
    <dbReference type="NCBI Taxonomy" id="40697"/>
    <lineage>
        <taxon>Eukaryota</taxon>
        <taxon>Metazoa</taxon>
        <taxon>Ecdysozoa</taxon>
        <taxon>Arthropoda</taxon>
        <taxon>Chelicerata</taxon>
        <taxon>Arachnida</taxon>
        <taxon>Acari</taxon>
        <taxon>Acariformes</taxon>
        <taxon>Sarcoptiformes</taxon>
        <taxon>Astigmata</taxon>
        <taxon>Glycyphagoidea</taxon>
        <taxon>Echimyopodidae</taxon>
        <taxon>Blomia</taxon>
    </lineage>
</organism>
<dbReference type="PANTHER" id="PTHR13950">
    <property type="entry name" value="RABCONNECTIN-RELATED"/>
    <property type="match status" value="1"/>
</dbReference>
<feature type="compositionally biased region" description="Low complexity" evidence="2">
    <location>
        <begin position="3425"/>
        <end position="3434"/>
    </location>
</feature>
<feature type="compositionally biased region" description="Polar residues" evidence="2">
    <location>
        <begin position="532"/>
        <end position="549"/>
    </location>
</feature>
<evidence type="ECO:0000256" key="2">
    <source>
        <dbReference type="SAM" id="MobiDB-lite"/>
    </source>
</evidence>
<feature type="region of interest" description="Disordered" evidence="2">
    <location>
        <begin position="839"/>
        <end position="864"/>
    </location>
</feature>
<dbReference type="InterPro" id="IPR036322">
    <property type="entry name" value="WD40_repeat_dom_sf"/>
</dbReference>
<dbReference type="GO" id="GO:0007035">
    <property type="term" value="P:vacuolar acidification"/>
    <property type="evidence" value="ECO:0007669"/>
    <property type="project" value="TreeGrafter"/>
</dbReference>
<feature type="compositionally biased region" description="Polar residues" evidence="2">
    <location>
        <begin position="3408"/>
        <end position="3424"/>
    </location>
</feature>
<feature type="region of interest" description="Disordered" evidence="2">
    <location>
        <begin position="3408"/>
        <end position="3434"/>
    </location>
</feature>
<feature type="compositionally biased region" description="Polar residues" evidence="2">
    <location>
        <begin position="565"/>
        <end position="577"/>
    </location>
</feature>
<feature type="region of interest" description="Disordered" evidence="2">
    <location>
        <begin position="3014"/>
        <end position="3036"/>
    </location>
</feature>
<dbReference type="OMA" id="AENGNTC"/>
<protein>
    <recommendedName>
        <fullName evidence="3">RAVE complex protein Rav1 C-terminal domain-containing protein</fullName>
    </recommendedName>
</protein>
<sequence length="3770" mass="420803">MKCHQILTGAVNSGDNTYARGSVEGIPFTAYCSGCNIVILASNFDRVQILPGVLYGNVQVNCVDASTDVGKIAACYGGPIKCYQPSRSAASLQSSSSSNRICIFEPTPILGQLSEHRLDYSWIKTAEIEPNSSVNVLSWNIEGTRLLTGGTEIQLWELVNQDSTSNDEGLRMKPLKSESKQQDWHCVWTCKTSTPVCHLSFSPSGTLFCSTGRADRLVKIWYESATQNQHISSIFESGSTNNNFQINQTSSSSSMSIGVGHSNSSISFSFIYIAHPRAVTGISWRKVSKYMPKGSTANMLVTSCRDNICRLWIQTLLPEDGLVNVSQLDGVSNLVAPRSQTTRHRQKLLQRFKHMKSFAHFKRRQHVENGHNHNDHHEHFGLTRSTSSQDSLDHVIANLPSSFSVHDFHGFGVHGTSVTPGGLHFHLTATINAESDIPLVPSLTQHGSEMNINDGTKLGPKVLISNDDPRPRSPTISASHHHHHHEESEKPLFVVNWLNNKEMSFTQGAEKILHDIVTNIIESERQQQNSNNELNNADQQPDASCNDSENATEHNKSSPKVPSGISANLNDSGTQFVSSHNSSSNNSLATVAANIGTDGQSNDIINRKTVADYLDRKLETLMREWHTSSDLLYSIHPLDGSLLIWYVKLFIICYRILHYSFIHRLVEWLDEPTPATFRQPQISFSARIPNSIPLWDASTMSHNIALYSASCFLDLKSVLCTSSQTNLISATLSGEANGSQVQQSLVTLAHNSQQQHYQQQQPLFGICSSASSTLCMITKHNNGSLNLWKLSFSERSQFTQLMNISHSRRVCGHRFRVNDASCHPILPLLLTTSHHNLSGQNSIQSRKSGSSPFELRTPNTPDSTSFLVSPSKTEQQGHGAIVESNTLPNMGFCSELILWKVEPVGPLLKSGGVSELARINSLESTAFANVAWIPTLLSSTALGSIQNSPSACFVASDGRQLRIYQAVIDARSLLPDAQRYNFNTNDSRQFYYDSSDEEDSISDVERFKSPNKLNQKRCKSEPDSLRSLFKIVSLQSTSRPGAVLELSPIVDARHDWQNTQLLHVFQEQLVLGNQIKPLKNRKDIATNEAPEISLPDGPVIDLSHGVFEEVFYLVVVTKTTSSSTLHMWQITISSRDKANLDDMNSTDCQLQQQEEEESSRSVSPESNHKSDSNQSPPLRIKTRKVCVQALPLPPDVEVIHAAPAAGHLSSSNIYPACYAPFLLSTVCSDNKVRFWRCQVTHSDDDSSNETNFTWLEWEMNLKIHSSRSIDNDETNDEQISSSIELPGSPLYVSCAYSGRVACAYKMGHSYADISSTSPEKEKDENRFINIGIGIYECQSSGGSEWILEDTIKIERIPLLDANTVTVAKMSQVDLNPLVDTTKRNTNASRALVSRLSSNSLSSYNPFHVDISQPQIDSFDASTDHTHQVANIQRLLSVPSYTTIQSLKKIIAEQGNQFTFFQKSPVLLDWVSTEDGSHILSCSAGHKVILFAPVSQRPTDTAIQKAPQTTTTTTTASTLIPQQSFSSTSVSPSNFRTNLLEPLLNTLSITRWMVLRMTELESVDGLPPLPMQLSWVRDGIMVVGMDNEMLIFTQWKMPMAHALPMLTETKSVEGHKQLMASPYPLDSVDVSSDCFVALSKGKEVESKFNDLKSNEMTNEEKIIYDLPDDFGLFEAFRQSSPVIPQYHPKQLMELLAFGKIHRVRAILSHLVTSLCSISSIKEYLHRPSNLSQQPGSSFEAERSPRSWTRTRALSIAQQPSPHDVNSPMDNSYGEAPIVAEEIQLDYTEIASIRPLPLYALMQADEGISSEKALEKDKSNQGDSNLPWSLNRNETLDADVLFEYSYKTQVEETLDEFLGNRSAFNFSNIATSKFLKQASQSANEFENDVPISIHFDQRKAGLLSKLLTHSHLPGLTSLDQMHLLALADSLASFNDLSDKQEEPQVAVDTIDEQLFSITANSLDDCGLRYLLNMRQHVYLLKCLPLMQRKSLQQNGLGLHNIIWAFHSETQEELVQLLTSNSRVSWQDLREVGVGFWVRNNALLRKLIEKLAKSAFKANNDPLDASIYYLAMRKKNLVWGLYRSIQDRKMTDFFSHDFTEDKWRKAALKNAYALMGKQRFEHAVSFFLLAGSLWDAVEICLNKLDDLQLAMIIIRLYEGGDLETVPETLKKLLHQEILGYRQGVQDLSYAHPDPFLRSMAHWMLHEYNLALSTLLEVNVGSKHSNPMPSAAVSRSNYATPLPPMGDTNFEGLHPSVFNFYLYLRTQPLIVRRAQVAQQTVKTGGSSLIHQNRSNESPSKTKRSHMFNIGTANRSDAVAITPFERRLFFLTAHRHLRAGCPALALEVLSRLPTNIMSYMEKNEIEECSRRMSLPDTATSIGHISESNNKPTIFDKPSKAEDLFNTGSFDWGAPSSIFKKESTDEFKITFDDDGDNADEEEDDGLEMKDVTKEDDKQTNIKSETDQSNKIDIMAQQFKFISCLKIMMEEMSTLATGFEVDGGQLRYQLYIWLERSVQNLKEICNYHTFSLRTAQSRGSIDNVSGTKGLVPPPMLDSITKSNSILINTCPRKQSDNSTNLNRTAPSLHEILIADKQDFESKMERCRRRKTWLTANEALLRNLLSYCSLHGAHGGGLASVRMELILLLQELQQDRSPQQQLLSPLPLPTTLPLLTASVASQKTVVADPIRHLQSMIQDILQSLVDVNTYVHMPTRSNYSSLPDFLALPPFMVSGTSTNLTSWATLQDGQQSNSYASTLYNLIHILRDLGISLSSCVYQSLCDCDTVIQNCSISSNNSRLNRFQRNHLSTINKKPSIASHGKDMSATNLGDQASQAQNDENKPCTAPNKWPGVQSLHAMIVREKDEDLPKLHTLLCEAFVAVYLSQLVYALTVCDSSILYRLVGFKFNEKSWSDLFGGGIKKLLYVSAPSATMAGLGTSPGNSSPNEFPINVSSSNNSPHIDLLTSLAKQRQKLHTKILEQLNQAGAAAAEAVSAVSTGMVNVATSPSSTFQNIGNQIAVPLSGNMTSTGTTSGTTTERPTYRDMFVPPQSSIVNYLMLKPELADELVHLDYDSMCSDDDGENEDDINIGDKFKAEDEIDDEEYDNWANEGKSTSSKPKVDYAAEKRKANLEYELYAWCIIRLSVSKIAYEQIDNFLSVSGLERGDLPTTSSSIHSILKTLKRWQYAMQFYMNEFTNLPDRFLPNMYVDTDRTSGPTIHKYKSLLETNNTPFRSGYTSVKASKRLWNYLVRQKSVQDIFIRYIFAKSRSIKLAREHGATAICNSISGTALNEVSDTSSDHKTMQPTSDDGSNQHADLNVSNWGNRRIPEPMRIVHKDQDQISAFCVNRSNAGLIALSTQKEIQELNIKPLLDACVPWMEEDTEMDILNLRQKQDLSYSSSSYVDFLLVQHPSDRLQTSPGGQAIQRQASTISQPGQQQTPTKQTILSKHHFQGNTNPYFCQYIFERSRQIFTPIKRHKTETVRRLASHPSLPLYLSGGQDGSVNLWEWNHQTPISAPRAAGTFAKVTRVQFNQQGNKFGVADTDGNLSLWQVSATHNKPFFTYPCHNKTISDFTFLGSSSLLMTAGHSNDHKNVVLWDTLMPSKKCMISSFACHENGASSIMYAPLNQLLLTGGKKGEIFIFDMRQRTQRDRFQAHEGAVKCIALDPGEEFFATGSSDGDIKVWSLIGPTRTLMFSFMQEHSRSTFFRNMGMGVSHLYIDHCGRLFSCGADGSLKMRHLPTVECQPKWFFSPTSSSTQSALYGFENDTTGVNGIVNTI</sequence>
<name>A0A9Q0MA76_BLOTA</name>
<feature type="domain" description="RAVE complex protein Rav1 C-terminal" evidence="3">
    <location>
        <begin position="1851"/>
        <end position="2265"/>
    </location>
</feature>
<evidence type="ECO:0000259" key="3">
    <source>
        <dbReference type="Pfam" id="PF12234"/>
    </source>
</evidence>
<dbReference type="InterPro" id="IPR015943">
    <property type="entry name" value="WD40/YVTN_repeat-like_dom_sf"/>
</dbReference>
<accession>A0A9Q0MA76</accession>
<dbReference type="FunFam" id="2.130.10.10:FF:000651">
    <property type="entry name" value="RaBConnectin related"/>
    <property type="match status" value="1"/>
</dbReference>
<feature type="compositionally biased region" description="Low complexity" evidence="2">
    <location>
        <begin position="3019"/>
        <end position="3029"/>
    </location>
</feature>
<evidence type="ECO:0000313" key="5">
    <source>
        <dbReference type="Proteomes" id="UP001142055"/>
    </source>
</evidence>
<dbReference type="GO" id="GO:0043291">
    <property type="term" value="C:RAVE complex"/>
    <property type="evidence" value="ECO:0007669"/>
    <property type="project" value="TreeGrafter"/>
</dbReference>
<dbReference type="PROSITE" id="PS50082">
    <property type="entry name" value="WD_REPEATS_2"/>
    <property type="match status" value="2"/>
</dbReference>
<dbReference type="PANTHER" id="PTHR13950:SF9">
    <property type="entry name" value="RABCONNECTIN-3A"/>
    <property type="match status" value="1"/>
</dbReference>
<evidence type="ECO:0000313" key="4">
    <source>
        <dbReference type="EMBL" id="KAJ6220827.1"/>
    </source>
</evidence>
<feature type="compositionally biased region" description="Polar residues" evidence="2">
    <location>
        <begin position="2278"/>
        <end position="2294"/>
    </location>
</feature>
<feature type="region of interest" description="Disordered" evidence="2">
    <location>
        <begin position="2278"/>
        <end position="2299"/>
    </location>
</feature>
<dbReference type="SUPFAM" id="SSF50978">
    <property type="entry name" value="WD40 repeat-like"/>
    <property type="match status" value="2"/>
</dbReference>
<dbReference type="Pfam" id="PF12234">
    <property type="entry name" value="Rav1p_C"/>
    <property type="match status" value="1"/>
</dbReference>
<dbReference type="InterPro" id="IPR022033">
    <property type="entry name" value="Rav1p_C"/>
</dbReference>
<reference evidence="4" key="1">
    <citation type="submission" date="2022-12" db="EMBL/GenBank/DDBJ databases">
        <title>Genome assemblies of Blomia tropicalis.</title>
        <authorList>
            <person name="Cui Y."/>
        </authorList>
    </citation>
    <scope>NUCLEOTIDE SEQUENCE</scope>
    <source>
        <tissue evidence="4">Adult mites</tissue>
    </source>
</reference>
<dbReference type="EMBL" id="JAPWDV010000002">
    <property type="protein sequence ID" value="KAJ6220827.1"/>
    <property type="molecule type" value="Genomic_DNA"/>
</dbReference>
<dbReference type="Pfam" id="PF00400">
    <property type="entry name" value="WD40"/>
    <property type="match status" value="3"/>
</dbReference>
<feature type="repeat" description="WD" evidence="1">
    <location>
        <begin position="3467"/>
        <end position="3508"/>
    </location>
</feature>
<feature type="region of interest" description="Disordered" evidence="2">
    <location>
        <begin position="532"/>
        <end position="581"/>
    </location>
</feature>
<keyword evidence="5" id="KW-1185">Reference proteome</keyword>
<comment type="caution">
    <text evidence="4">The sequence shown here is derived from an EMBL/GenBank/DDBJ whole genome shotgun (WGS) entry which is preliminary data.</text>
</comment>
<dbReference type="PROSITE" id="PS50294">
    <property type="entry name" value="WD_REPEATS_REGION"/>
    <property type="match status" value="1"/>
</dbReference>
<evidence type="ECO:0000256" key="1">
    <source>
        <dbReference type="PROSITE-ProRule" id="PRU00221"/>
    </source>
</evidence>
<dbReference type="Proteomes" id="UP001142055">
    <property type="component" value="Chromosome 2"/>
</dbReference>
<proteinExistence type="predicted"/>
<dbReference type="InterPro" id="IPR052208">
    <property type="entry name" value="DmX-like/RAVE_component"/>
</dbReference>
<dbReference type="SMART" id="SM00320">
    <property type="entry name" value="WD40"/>
    <property type="match status" value="11"/>
</dbReference>
<feature type="region of interest" description="Disordered" evidence="2">
    <location>
        <begin position="1141"/>
        <end position="1178"/>
    </location>
</feature>
<feature type="region of interest" description="Disordered" evidence="2">
    <location>
        <begin position="450"/>
        <end position="489"/>
    </location>
</feature>
<gene>
    <name evidence="4" type="ORF">RDWZM_006639</name>
</gene>
<keyword evidence="1" id="KW-0853">WD repeat</keyword>
<feature type="region of interest" description="Disordered" evidence="2">
    <location>
        <begin position="3285"/>
        <end position="3314"/>
    </location>
</feature>
<feature type="repeat" description="WD" evidence="1">
    <location>
        <begin position="3645"/>
        <end position="3678"/>
    </location>
</feature>
<feature type="compositionally biased region" description="Polar residues" evidence="2">
    <location>
        <begin position="3295"/>
        <end position="3314"/>
    </location>
</feature>
<dbReference type="Gene3D" id="2.130.10.10">
    <property type="entry name" value="YVTN repeat-like/Quinoprotein amine dehydrogenase"/>
    <property type="match status" value="3"/>
</dbReference>